<keyword evidence="1" id="KW-0677">Repeat</keyword>
<dbReference type="Proteomes" id="UP000479526">
    <property type="component" value="Unassembled WGS sequence"/>
</dbReference>
<dbReference type="AlphaFoldDB" id="A0A7C9NS18"/>
<keyword evidence="3" id="KW-0472">Membrane</keyword>
<keyword evidence="3" id="KW-1133">Transmembrane helix</keyword>
<evidence type="ECO:0000313" key="5">
    <source>
        <dbReference type="Proteomes" id="UP000479526"/>
    </source>
</evidence>
<dbReference type="PANTHER" id="PTHR47485">
    <property type="entry name" value="THYLAKOID LUMENAL 17.4 KDA PROTEIN, CHLOROPLASTIC"/>
    <property type="match status" value="1"/>
</dbReference>
<dbReference type="SUPFAM" id="SSF141571">
    <property type="entry name" value="Pentapeptide repeat-like"/>
    <property type="match status" value="1"/>
</dbReference>
<feature type="region of interest" description="Disordered" evidence="2">
    <location>
        <begin position="337"/>
        <end position="368"/>
    </location>
</feature>
<keyword evidence="5" id="KW-1185">Reference proteome</keyword>
<comment type="caution">
    <text evidence="4">The sequence shown here is derived from an EMBL/GenBank/DDBJ whole genome shotgun (WGS) entry which is preliminary data.</text>
</comment>
<dbReference type="EMBL" id="WXEW01000009">
    <property type="protein sequence ID" value="NAS26016.1"/>
    <property type="molecule type" value="Genomic_DNA"/>
</dbReference>
<dbReference type="InterPro" id="IPR001646">
    <property type="entry name" value="5peptide_repeat"/>
</dbReference>
<feature type="compositionally biased region" description="Low complexity" evidence="2">
    <location>
        <begin position="16"/>
        <end position="27"/>
    </location>
</feature>
<feature type="region of interest" description="Disordered" evidence="2">
    <location>
        <begin position="1"/>
        <end position="47"/>
    </location>
</feature>
<evidence type="ECO:0000313" key="4">
    <source>
        <dbReference type="EMBL" id="NAS26016.1"/>
    </source>
</evidence>
<evidence type="ECO:0008006" key="6">
    <source>
        <dbReference type="Google" id="ProtNLM"/>
    </source>
</evidence>
<feature type="transmembrane region" description="Helical" evidence="3">
    <location>
        <begin position="67"/>
        <end position="91"/>
    </location>
</feature>
<gene>
    <name evidence="4" type="ORF">GT755_30625</name>
</gene>
<proteinExistence type="predicted"/>
<name>A0A7C9NS18_9ACTN</name>
<dbReference type="Pfam" id="PF00805">
    <property type="entry name" value="Pentapeptide"/>
    <property type="match status" value="2"/>
</dbReference>
<sequence length="368" mass="39804">MSDSSRTPPPADASIPPGELEPTGTPPASSVRQAPRLTPPTQQQLDALPADRRLELMDLKHQQRHRWLHTFFLAAGIIATVGTLIVGTLTLRSGQEQLNITAEGQVTDRFFKAGEQLGSDKREIRTTAVYALERITKDSERDRLAIRDVLATFIRERDPAPTVKGDKLPLYPDADIAAALTVLARRPADPPGSPPLDLTDLRTPLMIFPPEANLKDVNLGGDSYLASVVLEGADLRDANLFTANLIGANLSDANLNRARLDGANLKDADLSRADLRDAHLNSANLSRANLTGAKLNGADLYDTDLRDADLKGADLSHANLHRARLRSKSLTRANLNGADLRGTGLSEQQVRAATDQVEGTKFGPHPDD</sequence>
<evidence type="ECO:0000256" key="1">
    <source>
        <dbReference type="ARBA" id="ARBA00022737"/>
    </source>
</evidence>
<keyword evidence="3" id="KW-0812">Transmembrane</keyword>
<protein>
    <recommendedName>
        <fullName evidence="6">Pentapeptide repeat-containing protein</fullName>
    </recommendedName>
</protein>
<dbReference type="Gene3D" id="2.160.20.80">
    <property type="entry name" value="E3 ubiquitin-protein ligase SopA"/>
    <property type="match status" value="1"/>
</dbReference>
<evidence type="ECO:0000256" key="3">
    <source>
        <dbReference type="SAM" id="Phobius"/>
    </source>
</evidence>
<reference evidence="4 5" key="1">
    <citation type="submission" date="2020-01" db="EMBL/GenBank/DDBJ databases">
        <title>Herbidospora sp. NEAU-GS84 nov., a novel actinomycete isolated from soil.</title>
        <authorList>
            <person name="Han L."/>
        </authorList>
    </citation>
    <scope>NUCLEOTIDE SEQUENCE [LARGE SCALE GENOMIC DNA]</scope>
    <source>
        <strain evidence="4 5">NEAU-GS84</strain>
    </source>
</reference>
<dbReference type="PANTHER" id="PTHR47485:SF1">
    <property type="entry name" value="THYLAKOID LUMENAL 17.4 KDA PROTEIN, CHLOROPLASTIC"/>
    <property type="match status" value="1"/>
</dbReference>
<organism evidence="4 5">
    <name type="scientific">Herbidospora solisilvae</name>
    <dbReference type="NCBI Taxonomy" id="2696284"/>
    <lineage>
        <taxon>Bacteria</taxon>
        <taxon>Bacillati</taxon>
        <taxon>Actinomycetota</taxon>
        <taxon>Actinomycetes</taxon>
        <taxon>Streptosporangiales</taxon>
        <taxon>Streptosporangiaceae</taxon>
        <taxon>Herbidospora</taxon>
    </lineage>
</organism>
<accession>A0A7C9NS18</accession>
<evidence type="ECO:0000256" key="2">
    <source>
        <dbReference type="SAM" id="MobiDB-lite"/>
    </source>
</evidence>